<evidence type="ECO:0000313" key="3">
    <source>
        <dbReference type="Proteomes" id="UP000016801"/>
    </source>
</evidence>
<gene>
    <name evidence="2" type="ORF">CPUR_08439</name>
</gene>
<sequence length="384" mass="42845">MSTNGKPSTRASSSRAASQSATHEQPNVSQLPDAIDPQDNAPVTMAMFLQQLSTQVQASATQVQSVMQAFNSEQPPPVAHGDPSAHFSKPARFSGNDFFNTDKINISWVASHFTETALDWHWAEIRNYDLDAPTAWETYSEALIQRFTDPGANEKNYQRMLSLKYEGDTHAYLTKFLELNTSGQSLGLGERSAIRKALPHKIVDTMNIWREGRVLSDNEFIDLLKTAGANYEEDRTTSAASQLTRRRPPLPLKTDKGTPKSTIGNFWTSLKEALAGIVQSAIDQRKTDGKQCWRTKRIEQLQQQRSPHVGWGIKRRRQWGIQSSGLHWIFHLCFAVFRMPFKSCDSGNGGGPITSICTTTPTLFPVGFPLINCRLDDAGQGLFQ</sequence>
<dbReference type="VEuPathDB" id="FungiDB:CPUR_08439"/>
<comment type="caution">
    <text evidence="2">The sequence shown here is derived from an EMBL/GenBank/DDBJ whole genome shotgun (WGS) entry which is preliminary data.</text>
</comment>
<reference evidence="2 3" key="1">
    <citation type="journal article" date="2013" name="PLoS Genet.">
        <title>Plant-symbiotic fungi as chemical engineers: Multi-genome analysis of the Clavicipitaceae reveals dynamics of alkaloid loci.</title>
        <authorList>
            <person name="Schardl C.L."/>
            <person name="Young C.A."/>
            <person name="Hesse U."/>
            <person name="Amyotte S.G."/>
            <person name="Andreeva K."/>
            <person name="Calie P.J."/>
            <person name="Fleetwood D.J."/>
            <person name="Haws D.C."/>
            <person name="Moore N."/>
            <person name="Oeser B."/>
            <person name="Panaccione D.G."/>
            <person name="Schweri K.K."/>
            <person name="Voisey C.R."/>
            <person name="Farman M.L."/>
            <person name="Jaromczyk J.W."/>
            <person name="Roe B.A."/>
            <person name="O'Sullivan D.M."/>
            <person name="Scott B."/>
            <person name="Tudzynski P."/>
            <person name="An Z."/>
            <person name="Arnaoudova E.G."/>
            <person name="Bullock C.T."/>
            <person name="Charlton N.D."/>
            <person name="Chen L."/>
            <person name="Cox M."/>
            <person name="Dinkins R.D."/>
            <person name="Florea S."/>
            <person name="Glenn A.E."/>
            <person name="Gordon A."/>
            <person name="Gueldener U."/>
            <person name="Harris D.R."/>
            <person name="Hollin W."/>
            <person name="Jaromczyk J."/>
            <person name="Johnson R.D."/>
            <person name="Khan A.K."/>
            <person name="Leistner E."/>
            <person name="Leuchtmann A."/>
            <person name="Li C."/>
            <person name="Liu J."/>
            <person name="Liu J."/>
            <person name="Liu M."/>
            <person name="Mace W."/>
            <person name="Machado C."/>
            <person name="Nagabhyru P."/>
            <person name="Pan J."/>
            <person name="Schmid J."/>
            <person name="Sugawara K."/>
            <person name="Steiner U."/>
            <person name="Takach J.E."/>
            <person name="Tanaka E."/>
            <person name="Webb J.S."/>
            <person name="Wilson E.V."/>
            <person name="Wiseman J.L."/>
            <person name="Yoshida R."/>
            <person name="Zeng Z."/>
        </authorList>
    </citation>
    <scope>NUCLEOTIDE SEQUENCE [LARGE SCALE GENOMIC DNA]</scope>
    <source>
        <strain evidence="2 3">20.1</strain>
    </source>
</reference>
<name>M1VZ07_CLAP2</name>
<dbReference type="EMBL" id="CAGA01000092">
    <property type="protein sequence ID" value="CCE34507.1"/>
    <property type="molecule type" value="Genomic_DNA"/>
</dbReference>
<dbReference type="HOGENOM" id="CLU_051358_0_0_1"/>
<evidence type="ECO:0000256" key="1">
    <source>
        <dbReference type="SAM" id="MobiDB-lite"/>
    </source>
</evidence>
<dbReference type="PhylomeDB" id="M1VZ07"/>
<evidence type="ECO:0000313" key="2">
    <source>
        <dbReference type="EMBL" id="CCE34507.1"/>
    </source>
</evidence>
<proteinExistence type="predicted"/>
<keyword evidence="3" id="KW-1185">Reference proteome</keyword>
<feature type="compositionally biased region" description="Low complexity" evidence="1">
    <location>
        <begin position="8"/>
        <end position="22"/>
    </location>
</feature>
<evidence type="ECO:0008006" key="4">
    <source>
        <dbReference type="Google" id="ProtNLM"/>
    </source>
</evidence>
<dbReference type="AlphaFoldDB" id="M1VZ07"/>
<feature type="region of interest" description="Disordered" evidence="1">
    <location>
        <begin position="1"/>
        <end position="39"/>
    </location>
</feature>
<dbReference type="OrthoDB" id="4961471at2759"/>
<accession>M1VZ07</accession>
<dbReference type="Proteomes" id="UP000016801">
    <property type="component" value="Unassembled WGS sequence"/>
</dbReference>
<feature type="region of interest" description="Disordered" evidence="1">
    <location>
        <begin position="234"/>
        <end position="259"/>
    </location>
</feature>
<organism evidence="2 3">
    <name type="scientific">Claviceps purpurea (strain 20.1)</name>
    <name type="common">Ergot fungus</name>
    <name type="synonym">Sphacelia segetum</name>
    <dbReference type="NCBI Taxonomy" id="1111077"/>
    <lineage>
        <taxon>Eukaryota</taxon>
        <taxon>Fungi</taxon>
        <taxon>Dikarya</taxon>
        <taxon>Ascomycota</taxon>
        <taxon>Pezizomycotina</taxon>
        <taxon>Sordariomycetes</taxon>
        <taxon>Hypocreomycetidae</taxon>
        <taxon>Hypocreales</taxon>
        <taxon>Clavicipitaceae</taxon>
        <taxon>Claviceps</taxon>
    </lineage>
</organism>
<protein>
    <recommendedName>
        <fullName evidence="4">Retrotransposon gag domain-containing protein</fullName>
    </recommendedName>
</protein>